<name>A0AAP0KI55_9MAGN</name>
<accession>A0AAP0KI55</accession>
<dbReference type="AlphaFoldDB" id="A0AAP0KI55"/>
<evidence type="ECO:0000256" key="1">
    <source>
        <dbReference type="SAM" id="MobiDB-lite"/>
    </source>
</evidence>
<organism evidence="2 3">
    <name type="scientific">Stephania yunnanensis</name>
    <dbReference type="NCBI Taxonomy" id="152371"/>
    <lineage>
        <taxon>Eukaryota</taxon>
        <taxon>Viridiplantae</taxon>
        <taxon>Streptophyta</taxon>
        <taxon>Embryophyta</taxon>
        <taxon>Tracheophyta</taxon>
        <taxon>Spermatophyta</taxon>
        <taxon>Magnoliopsida</taxon>
        <taxon>Ranunculales</taxon>
        <taxon>Menispermaceae</taxon>
        <taxon>Menispermoideae</taxon>
        <taxon>Cissampelideae</taxon>
        <taxon>Stephania</taxon>
    </lineage>
</organism>
<dbReference type="Proteomes" id="UP001420932">
    <property type="component" value="Unassembled WGS sequence"/>
</dbReference>
<protein>
    <submittedName>
        <fullName evidence="2">Uncharacterized protein</fullName>
    </submittedName>
</protein>
<proteinExistence type="predicted"/>
<dbReference type="EMBL" id="JBBNAF010000004">
    <property type="protein sequence ID" value="KAK9151859.1"/>
    <property type="molecule type" value="Genomic_DNA"/>
</dbReference>
<reference evidence="2 3" key="1">
    <citation type="submission" date="2024-01" db="EMBL/GenBank/DDBJ databases">
        <title>Genome assemblies of Stephania.</title>
        <authorList>
            <person name="Yang L."/>
        </authorList>
    </citation>
    <scope>NUCLEOTIDE SEQUENCE [LARGE SCALE GENOMIC DNA]</scope>
    <source>
        <strain evidence="2">YNDBR</strain>
        <tissue evidence="2">Leaf</tissue>
    </source>
</reference>
<comment type="caution">
    <text evidence="2">The sequence shown here is derived from an EMBL/GenBank/DDBJ whole genome shotgun (WGS) entry which is preliminary data.</text>
</comment>
<sequence length="50" mass="4887">MRGGAAATPAGQRLQRWQRSEAPASSGEPAAASASGGVASSAVNSDAMTR</sequence>
<gene>
    <name evidence="2" type="ORF">Syun_010168</name>
</gene>
<feature type="compositionally biased region" description="Low complexity" evidence="1">
    <location>
        <begin position="20"/>
        <end position="43"/>
    </location>
</feature>
<evidence type="ECO:0000313" key="2">
    <source>
        <dbReference type="EMBL" id="KAK9151859.1"/>
    </source>
</evidence>
<feature type="region of interest" description="Disordered" evidence="1">
    <location>
        <begin position="1"/>
        <end position="50"/>
    </location>
</feature>
<keyword evidence="3" id="KW-1185">Reference proteome</keyword>
<evidence type="ECO:0000313" key="3">
    <source>
        <dbReference type="Proteomes" id="UP001420932"/>
    </source>
</evidence>